<reference evidence="2 3" key="1">
    <citation type="journal article" date="2020" name="ISME J.">
        <title>Comparative genomics reveals insights into cyanobacterial evolution and habitat adaptation.</title>
        <authorList>
            <person name="Chen M.Y."/>
            <person name="Teng W.K."/>
            <person name="Zhao L."/>
            <person name="Hu C.X."/>
            <person name="Zhou Y.K."/>
            <person name="Han B.P."/>
            <person name="Song L.R."/>
            <person name="Shu W.S."/>
        </authorList>
    </citation>
    <scope>NUCLEOTIDE SEQUENCE [LARGE SCALE GENOMIC DNA]</scope>
    <source>
        <strain evidence="2 3">FACHB-159</strain>
    </source>
</reference>
<evidence type="ECO:0000313" key="3">
    <source>
        <dbReference type="Proteomes" id="UP000637383"/>
    </source>
</evidence>
<comment type="caution">
    <text evidence="2">The sequence shown here is derived from an EMBL/GenBank/DDBJ whole genome shotgun (WGS) entry which is preliminary data.</text>
</comment>
<name>A0ABR8K994_9NOSO</name>
<proteinExistence type="predicted"/>
<dbReference type="Proteomes" id="UP000637383">
    <property type="component" value="Unassembled WGS sequence"/>
</dbReference>
<accession>A0ABR8K994</accession>
<dbReference type="EMBL" id="JACJTU010000010">
    <property type="protein sequence ID" value="MBD2734692.1"/>
    <property type="molecule type" value="Genomic_DNA"/>
</dbReference>
<sequence length="77" mass="8343">MTSEQSKPLIDFSEAKEPPRSLNLEEGKEATPLEPEEISKDIEEDPISDDFNRQQGTTKDVGATANIPGASGISLEL</sequence>
<evidence type="ECO:0000313" key="2">
    <source>
        <dbReference type="EMBL" id="MBD2734692.1"/>
    </source>
</evidence>
<organism evidence="2 3">
    <name type="scientific">Nostoc paludosum FACHB-159</name>
    <dbReference type="NCBI Taxonomy" id="2692908"/>
    <lineage>
        <taxon>Bacteria</taxon>
        <taxon>Bacillati</taxon>
        <taxon>Cyanobacteriota</taxon>
        <taxon>Cyanophyceae</taxon>
        <taxon>Nostocales</taxon>
        <taxon>Nostocaceae</taxon>
        <taxon>Nostoc</taxon>
    </lineage>
</organism>
<gene>
    <name evidence="2" type="ORF">H6H03_12475</name>
</gene>
<protein>
    <submittedName>
        <fullName evidence="2">Uncharacterized protein</fullName>
    </submittedName>
</protein>
<dbReference type="RefSeq" id="WP_190955394.1">
    <property type="nucleotide sequence ID" value="NZ_JACJTU010000010.1"/>
</dbReference>
<feature type="region of interest" description="Disordered" evidence="1">
    <location>
        <begin position="1"/>
        <end position="77"/>
    </location>
</feature>
<feature type="compositionally biased region" description="Basic and acidic residues" evidence="1">
    <location>
        <begin position="13"/>
        <end position="41"/>
    </location>
</feature>
<evidence type="ECO:0000256" key="1">
    <source>
        <dbReference type="SAM" id="MobiDB-lite"/>
    </source>
</evidence>
<keyword evidence="3" id="KW-1185">Reference proteome</keyword>